<dbReference type="GO" id="GO:0032259">
    <property type="term" value="P:methylation"/>
    <property type="evidence" value="ECO:0007669"/>
    <property type="project" value="UniProtKB-KW"/>
</dbReference>
<dbReference type="EMBL" id="CP073078">
    <property type="protein sequence ID" value="QUD89720.1"/>
    <property type="molecule type" value="Genomic_DNA"/>
</dbReference>
<name>A0A975G242_9CAUL</name>
<sequence>MIPTDETLRTLLKRHLDDHDLIANLASFGRRMHFMKPFAHYEVFQKVRDLPGDIVECGVYKGASLLTFARFLETFCPGDRTRKVIGFDHFKGLAIRTDKDGTDARVKNTPEGWNSSGFQETLYALVDAFNQDSFVPQRARVELVDGDVSETAARYAADNPGLRISLLHLDMDLYAPTLAALEAFWPRIVTGGVVLFDEFAIREWPGETEAVETFFKGAVPRIEKFGWTSAPGGFLVKA</sequence>
<dbReference type="RefSeq" id="WP_211939772.1">
    <property type="nucleotide sequence ID" value="NZ_CP073078.1"/>
</dbReference>
<evidence type="ECO:0000313" key="1">
    <source>
        <dbReference type="EMBL" id="QUD89720.1"/>
    </source>
</evidence>
<keyword evidence="1" id="KW-0808">Transferase</keyword>
<dbReference type="EC" id="2.1.1.-" evidence="1"/>
<dbReference type="AlphaFoldDB" id="A0A975G242"/>
<dbReference type="Gene3D" id="3.40.50.150">
    <property type="entry name" value="Vaccinia Virus protein VP39"/>
    <property type="match status" value="1"/>
</dbReference>
<organism evidence="1 2">
    <name type="scientific">Phenylobacterium montanum</name>
    <dbReference type="NCBI Taxonomy" id="2823693"/>
    <lineage>
        <taxon>Bacteria</taxon>
        <taxon>Pseudomonadati</taxon>
        <taxon>Pseudomonadota</taxon>
        <taxon>Alphaproteobacteria</taxon>
        <taxon>Caulobacterales</taxon>
        <taxon>Caulobacteraceae</taxon>
        <taxon>Phenylobacterium</taxon>
    </lineage>
</organism>
<evidence type="ECO:0000313" key="2">
    <source>
        <dbReference type="Proteomes" id="UP000676409"/>
    </source>
</evidence>
<dbReference type="PANTHER" id="PTHR40036">
    <property type="entry name" value="MACROCIN O-METHYLTRANSFERASE"/>
    <property type="match status" value="1"/>
</dbReference>
<accession>A0A975G242</accession>
<dbReference type="KEGG" id="caul:KCG34_07570"/>
<dbReference type="Proteomes" id="UP000676409">
    <property type="component" value="Chromosome"/>
</dbReference>
<gene>
    <name evidence="1" type="ORF">KCG34_07570</name>
</gene>
<dbReference type="InterPro" id="IPR029063">
    <property type="entry name" value="SAM-dependent_MTases_sf"/>
</dbReference>
<dbReference type="PANTHER" id="PTHR40036:SF1">
    <property type="entry name" value="MACROCIN O-METHYLTRANSFERASE"/>
    <property type="match status" value="1"/>
</dbReference>
<dbReference type="InterPro" id="IPR008884">
    <property type="entry name" value="TylF_MeTrfase"/>
</dbReference>
<keyword evidence="1" id="KW-0489">Methyltransferase</keyword>
<keyword evidence="2" id="KW-1185">Reference proteome</keyword>
<dbReference type="SUPFAM" id="SSF53335">
    <property type="entry name" value="S-adenosyl-L-methionine-dependent methyltransferases"/>
    <property type="match status" value="1"/>
</dbReference>
<protein>
    <submittedName>
        <fullName evidence="1">Class I SAM-dependent methyltransferase</fullName>
        <ecNumber evidence="1">2.1.1.-</ecNumber>
    </submittedName>
</protein>
<dbReference type="GO" id="GO:0008168">
    <property type="term" value="F:methyltransferase activity"/>
    <property type="evidence" value="ECO:0007669"/>
    <property type="project" value="UniProtKB-KW"/>
</dbReference>
<reference evidence="1" key="1">
    <citation type="submission" date="2021-04" db="EMBL/GenBank/DDBJ databases">
        <title>The complete genome sequence of Caulobacter sp. S6.</title>
        <authorList>
            <person name="Tang Y."/>
            <person name="Ouyang W."/>
            <person name="Liu Q."/>
            <person name="Huang B."/>
            <person name="Guo Z."/>
            <person name="Lei P."/>
        </authorList>
    </citation>
    <scope>NUCLEOTIDE SEQUENCE</scope>
    <source>
        <strain evidence="1">S6</strain>
    </source>
</reference>
<proteinExistence type="predicted"/>
<dbReference type="Pfam" id="PF05711">
    <property type="entry name" value="TylF"/>
    <property type="match status" value="1"/>
</dbReference>